<dbReference type="InterPro" id="IPR050611">
    <property type="entry name" value="ABCF"/>
</dbReference>
<dbReference type="PANTHER" id="PTHR19211">
    <property type="entry name" value="ATP-BINDING TRANSPORT PROTEIN-RELATED"/>
    <property type="match status" value="1"/>
</dbReference>
<dbReference type="Gene3D" id="3.40.50.300">
    <property type="entry name" value="P-loop containing nucleotide triphosphate hydrolases"/>
    <property type="match status" value="1"/>
</dbReference>
<protein>
    <submittedName>
        <fullName evidence="3">ABC transporter F family member 4-like</fullName>
    </submittedName>
</protein>
<dbReference type="OrthoDB" id="1729498at2759"/>
<reference evidence="3 4" key="1">
    <citation type="submission" date="2018-02" db="EMBL/GenBank/DDBJ databases">
        <title>Draft genome of wild Prunus yedoensis var. nudiflora.</title>
        <authorList>
            <person name="Baek S."/>
            <person name="Kim J.-H."/>
            <person name="Choi K."/>
            <person name="Kim G.-B."/>
            <person name="Cho A."/>
            <person name="Jang H."/>
            <person name="Shin C.-H."/>
            <person name="Yu H.-J."/>
            <person name="Mun J.-H."/>
        </authorList>
    </citation>
    <scope>NUCLEOTIDE SEQUENCE [LARGE SCALE GENOMIC DNA]</scope>
    <source>
        <strain evidence="4">cv. Jeju island</strain>
        <tissue evidence="3">Leaf</tissue>
    </source>
</reference>
<dbReference type="SUPFAM" id="SSF52540">
    <property type="entry name" value="P-loop containing nucleoside triphosphate hydrolases"/>
    <property type="match status" value="1"/>
</dbReference>
<name>A0A314ZU39_PRUYE</name>
<dbReference type="EMBL" id="PJQY01000023">
    <property type="protein sequence ID" value="PQQ20944.1"/>
    <property type="molecule type" value="Genomic_DNA"/>
</dbReference>
<dbReference type="STRING" id="2094558.A0A314ZU39"/>
<proteinExistence type="predicted"/>
<dbReference type="GO" id="GO:0005524">
    <property type="term" value="F:ATP binding"/>
    <property type="evidence" value="ECO:0007669"/>
    <property type="project" value="InterPro"/>
</dbReference>
<comment type="caution">
    <text evidence="3">The sequence shown here is derived from an EMBL/GenBank/DDBJ whole genome shotgun (WGS) entry which is preliminary data.</text>
</comment>
<dbReference type="PANTHER" id="PTHR19211:SF14">
    <property type="entry name" value="ATP-BINDING CASSETTE SUB-FAMILY F MEMBER 1"/>
    <property type="match status" value="1"/>
</dbReference>
<keyword evidence="4" id="KW-1185">Reference proteome</keyword>
<keyword evidence="1" id="KW-0677">Repeat</keyword>
<dbReference type="Proteomes" id="UP000250321">
    <property type="component" value="Unassembled WGS sequence"/>
</dbReference>
<evidence type="ECO:0000313" key="3">
    <source>
        <dbReference type="EMBL" id="PQQ20944.1"/>
    </source>
</evidence>
<gene>
    <name evidence="3" type="ORF">Pyn_36527</name>
</gene>
<evidence type="ECO:0000313" key="4">
    <source>
        <dbReference type="Proteomes" id="UP000250321"/>
    </source>
</evidence>
<dbReference type="InterPro" id="IPR003439">
    <property type="entry name" value="ABC_transporter-like_ATP-bd"/>
</dbReference>
<evidence type="ECO:0000259" key="2">
    <source>
        <dbReference type="Pfam" id="PF00005"/>
    </source>
</evidence>
<dbReference type="GO" id="GO:0016887">
    <property type="term" value="F:ATP hydrolysis activity"/>
    <property type="evidence" value="ECO:0007669"/>
    <property type="project" value="InterPro"/>
</dbReference>
<feature type="domain" description="ABC transporter" evidence="2">
    <location>
        <begin position="125"/>
        <end position="164"/>
    </location>
</feature>
<sequence>MVVSLVTQHRSGRVSVRVLGHGFTRYLPTVMLGSLLSTPRVVNLVGSIIIAMGKKKTEEAVQPRRFMKAKGKVDEDETPTEAPKKWRDYSVEFHFPKPTKLTPPLLQLFEVSFNYPQHDDFKLLGVDLGIDMGTRVAIVGPNGAGKSTLLNLLAGDLVPSEYEVQRSLLV</sequence>
<dbReference type="Pfam" id="PF00005">
    <property type="entry name" value="ABC_tran"/>
    <property type="match status" value="1"/>
</dbReference>
<accession>A0A314ZU39</accession>
<organism evidence="3 4">
    <name type="scientific">Prunus yedoensis var. nudiflora</name>
    <dbReference type="NCBI Taxonomy" id="2094558"/>
    <lineage>
        <taxon>Eukaryota</taxon>
        <taxon>Viridiplantae</taxon>
        <taxon>Streptophyta</taxon>
        <taxon>Embryophyta</taxon>
        <taxon>Tracheophyta</taxon>
        <taxon>Spermatophyta</taxon>
        <taxon>Magnoliopsida</taxon>
        <taxon>eudicotyledons</taxon>
        <taxon>Gunneridae</taxon>
        <taxon>Pentapetalae</taxon>
        <taxon>rosids</taxon>
        <taxon>fabids</taxon>
        <taxon>Rosales</taxon>
        <taxon>Rosaceae</taxon>
        <taxon>Amygdaloideae</taxon>
        <taxon>Amygdaleae</taxon>
        <taxon>Prunus</taxon>
    </lineage>
</organism>
<dbReference type="AlphaFoldDB" id="A0A314ZU39"/>
<dbReference type="InterPro" id="IPR027417">
    <property type="entry name" value="P-loop_NTPase"/>
</dbReference>
<evidence type="ECO:0000256" key="1">
    <source>
        <dbReference type="ARBA" id="ARBA00022737"/>
    </source>
</evidence>